<gene>
    <name evidence="1" type="ORF">XylorDRAFT_0020</name>
</gene>
<protein>
    <submittedName>
        <fullName evidence="1">Uncharacterized protein</fullName>
    </submittedName>
</protein>
<accession>A0ABP3BC77</accession>
<evidence type="ECO:0000313" key="2">
    <source>
        <dbReference type="Proteomes" id="UP000243438"/>
    </source>
</evidence>
<dbReference type="RefSeq" id="WP_036875856.1">
    <property type="nucleotide sequence ID" value="NZ_KK073873.1"/>
</dbReference>
<sequence>MNDDKKTYIKMLEYNYDEASSMNFEFTEHVAIVQVQLFAKLVRCVIAEEYSEDFESHIKFTLPDGIKNVVDLVEVCKKHSLDYFFRVSTKEYGVVRYCAQHLDNLLLRLDTSIHVARMQETFQKLSDLNFLSEINTISMAIYIDYIAVNNAISGYYSLNLYGNEFDYRKRYGPNFIDLEGFKQFLGIIQDVCIQKLDEDKEDYDLCCKFIMQEYANQCNYLALWLAFFDLLTFPNLDKNEKMVLNHIFRAVRDRHSNLTIFEVVSETADLLSDSVDERGAESNTTRLKVYLEENAYCGMVARFDLPHKGEDYVHININYLTQRKDIHIRISPSTKGYDYDYSLDNLIEAIRMVNFAGIKFYHSDKEDDKRIFNRMITEDALTKFAKYIYYHKRLHGKEVCYKAYFKDARSLLRCYLNEVNPNYKYESDEKLFEDAAYAFLEEVNEDHE</sequence>
<evidence type="ECO:0000313" key="1">
    <source>
        <dbReference type="EMBL" id="EXG77680.1"/>
    </source>
</evidence>
<comment type="caution">
    <text evidence="1">The sequence shown here is derived from an EMBL/GenBank/DDBJ whole genome shotgun (WGS) entry which is preliminary data.</text>
</comment>
<dbReference type="Proteomes" id="UP000243438">
    <property type="component" value="Unassembled WGS sequence"/>
</dbReference>
<dbReference type="EMBL" id="JFBS01000001">
    <property type="protein sequence ID" value="EXG77680.1"/>
    <property type="molecule type" value="Genomic_DNA"/>
</dbReference>
<reference evidence="1" key="1">
    <citation type="submission" date="2013-07" db="EMBL/GenBank/DDBJ databases">
        <authorList>
            <consortium name="DOE Joint Genome Institute"/>
            <person name="Anderson I."/>
            <person name="Huntemann M."/>
            <person name="Han J."/>
            <person name="Chen A."/>
            <person name="Kyrpides N."/>
            <person name="Mavromatis K."/>
            <person name="Markowitz V."/>
            <person name="Palaniappan K."/>
            <person name="Ivanova N."/>
            <person name="Schaumberg A."/>
            <person name="Pati A."/>
            <person name="Liolios K."/>
            <person name="Nordberg H.P."/>
            <person name="Cantor M.N."/>
            <person name="Hua S.X."/>
            <person name="Woyke T."/>
        </authorList>
    </citation>
    <scope>NUCLEOTIDE SEQUENCE [LARGE SCALE GENOMIC DNA]</scope>
    <source>
        <strain evidence="1">DSM 17970</strain>
    </source>
</reference>
<keyword evidence="2" id="KW-1185">Reference proteome</keyword>
<organism evidence="1 2">
    <name type="scientific">Xylanibacter oryzae DSM 17970</name>
    <dbReference type="NCBI Taxonomy" id="915438"/>
    <lineage>
        <taxon>Bacteria</taxon>
        <taxon>Pseudomonadati</taxon>
        <taxon>Bacteroidota</taxon>
        <taxon>Bacteroidia</taxon>
        <taxon>Bacteroidales</taxon>
        <taxon>Prevotellaceae</taxon>
        <taxon>Xylanibacter</taxon>
    </lineage>
</organism>
<name>A0ABP3BC77_9BACT</name>
<proteinExistence type="predicted"/>